<feature type="coiled-coil region" evidence="1">
    <location>
        <begin position="188"/>
        <end position="215"/>
    </location>
</feature>
<dbReference type="Gene3D" id="2.30.40.10">
    <property type="entry name" value="Urease, subunit C, domain 1"/>
    <property type="match status" value="1"/>
</dbReference>
<evidence type="ECO:0000256" key="1">
    <source>
        <dbReference type="SAM" id="Coils"/>
    </source>
</evidence>
<accession>A0A937F7N7</accession>
<protein>
    <submittedName>
        <fullName evidence="4">Amidohydrolase family protein</fullName>
    </submittedName>
</protein>
<dbReference type="PANTHER" id="PTHR43135">
    <property type="entry name" value="ALPHA-D-RIBOSE 1-METHYLPHOSPHONATE 5-TRIPHOSPHATE DIPHOSPHATASE"/>
    <property type="match status" value="1"/>
</dbReference>
<dbReference type="RefSeq" id="WP_202243170.1">
    <property type="nucleotide sequence ID" value="NZ_JAESIY010000002.1"/>
</dbReference>
<dbReference type="EMBL" id="JAESIY010000002">
    <property type="protein sequence ID" value="MBL3655503.1"/>
    <property type="molecule type" value="Genomic_DNA"/>
</dbReference>
<organism evidence="4 5">
    <name type="scientific">Fulvivirga sediminis</name>
    <dbReference type="NCBI Taxonomy" id="2803949"/>
    <lineage>
        <taxon>Bacteria</taxon>
        <taxon>Pseudomonadati</taxon>
        <taxon>Bacteroidota</taxon>
        <taxon>Cytophagia</taxon>
        <taxon>Cytophagales</taxon>
        <taxon>Fulvivirgaceae</taxon>
        <taxon>Fulvivirga</taxon>
    </lineage>
</organism>
<dbReference type="Proteomes" id="UP000659388">
    <property type="component" value="Unassembled WGS sequence"/>
</dbReference>
<dbReference type="InterPro" id="IPR032466">
    <property type="entry name" value="Metal_Hydrolase"/>
</dbReference>
<dbReference type="Pfam" id="PF01979">
    <property type="entry name" value="Amidohydro_1"/>
    <property type="match status" value="1"/>
</dbReference>
<dbReference type="SUPFAM" id="SSF51556">
    <property type="entry name" value="Metallo-dependent hydrolases"/>
    <property type="match status" value="1"/>
</dbReference>
<dbReference type="Gene3D" id="3.20.20.140">
    <property type="entry name" value="Metal-dependent hydrolases"/>
    <property type="match status" value="1"/>
</dbReference>
<keyword evidence="5" id="KW-1185">Reference proteome</keyword>
<keyword evidence="2" id="KW-0732">Signal</keyword>
<evidence type="ECO:0000259" key="3">
    <source>
        <dbReference type="Pfam" id="PF01979"/>
    </source>
</evidence>
<dbReference type="SUPFAM" id="SSF51338">
    <property type="entry name" value="Composite domain of metallo-dependent hydrolases"/>
    <property type="match status" value="1"/>
</dbReference>
<dbReference type="InterPro" id="IPR011059">
    <property type="entry name" value="Metal-dep_hydrolase_composite"/>
</dbReference>
<dbReference type="PANTHER" id="PTHR43135:SF3">
    <property type="entry name" value="ALPHA-D-RIBOSE 1-METHYLPHOSPHONATE 5-TRIPHOSPHATE DIPHOSPHATASE"/>
    <property type="match status" value="1"/>
</dbReference>
<reference evidence="4" key="1">
    <citation type="submission" date="2021-01" db="EMBL/GenBank/DDBJ databases">
        <title>Fulvivirga kasyanovii gen. nov., sp nov., a novel member of the phylum Bacteroidetes isolated from seawater in a mussel farm.</title>
        <authorList>
            <person name="Zhao L.-H."/>
            <person name="Wang Z.-J."/>
        </authorList>
    </citation>
    <scope>NUCLEOTIDE SEQUENCE</scope>
    <source>
        <strain evidence="4">2943</strain>
    </source>
</reference>
<feature type="chain" id="PRO_5036792354" evidence="2">
    <location>
        <begin position="26"/>
        <end position="434"/>
    </location>
</feature>
<dbReference type="GO" id="GO:0016810">
    <property type="term" value="F:hydrolase activity, acting on carbon-nitrogen (but not peptide) bonds"/>
    <property type="evidence" value="ECO:0007669"/>
    <property type="project" value="InterPro"/>
</dbReference>
<proteinExistence type="predicted"/>
<comment type="caution">
    <text evidence="4">The sequence shown here is derived from an EMBL/GenBank/DDBJ whole genome shotgun (WGS) entry which is preliminary data.</text>
</comment>
<keyword evidence="1" id="KW-0175">Coiled coil</keyword>
<evidence type="ECO:0000313" key="5">
    <source>
        <dbReference type="Proteomes" id="UP000659388"/>
    </source>
</evidence>
<dbReference type="AlphaFoldDB" id="A0A937F7N7"/>
<sequence>MKQMKNIILTLAGVFCVLLSYGQNAKATTGTFALTNATIVTVTSDTIKNGTLIISDGKITDLGTVSAPAGANVIDCKGLFIFPGMIESGARLGLVEVGSDPRTRDYNEVGDIIPQMKALTAVNPNSVLIPVTRVSGVTTSLAVPTGGLFSGTAALINLHGYTPDQMYAGFEGVVLNFPITGKRGRWDRRSDEEIKKEAEKALEKLNEVWEKAEAYSKIDSTILAGKASSKLDYYPEMETLAPVVRGEKTLLVEVNAANDIKAAIEWVKDKNLKVIFTGMSEGWRLAEELAEANIPVITGPVLDIPNRDYDKYDRSYTNAGMMHQAGVKVAIRTNDAENVRNLPYNAGFAATYGLGKEEALKAITITPAQLFGVDDQLGSLEKGKSATLFITDGDPFEPKTQVKYVFINGWNIPMESRQTKLYDEFLDRSPGLKK</sequence>
<name>A0A937F7N7_9BACT</name>
<dbReference type="InterPro" id="IPR051781">
    <property type="entry name" value="Metallo-dep_Hydrolase"/>
</dbReference>
<evidence type="ECO:0000256" key="2">
    <source>
        <dbReference type="SAM" id="SignalP"/>
    </source>
</evidence>
<feature type="signal peptide" evidence="2">
    <location>
        <begin position="1"/>
        <end position="25"/>
    </location>
</feature>
<feature type="domain" description="Amidohydrolase-related" evidence="3">
    <location>
        <begin position="316"/>
        <end position="409"/>
    </location>
</feature>
<evidence type="ECO:0000313" key="4">
    <source>
        <dbReference type="EMBL" id="MBL3655503.1"/>
    </source>
</evidence>
<dbReference type="InterPro" id="IPR006680">
    <property type="entry name" value="Amidohydro-rel"/>
</dbReference>
<gene>
    <name evidence="4" type="ORF">JL102_05130</name>
</gene>